<keyword evidence="2" id="KW-0689">Ribosomal protein</keyword>
<dbReference type="PANTHER" id="PTHR12899:SF16">
    <property type="entry name" value="OS02G0689700 PROTEIN"/>
    <property type="match status" value="1"/>
</dbReference>
<dbReference type="InterPro" id="IPR005484">
    <property type="entry name" value="Ribosomal_uL18_bac/plant/anim"/>
</dbReference>
<proteinExistence type="inferred from homology"/>
<evidence type="ECO:0000313" key="4">
    <source>
        <dbReference type="EMBL" id="KAK2079692.1"/>
    </source>
</evidence>
<dbReference type="Gene3D" id="3.30.420.100">
    <property type="match status" value="1"/>
</dbReference>
<dbReference type="GO" id="GO:0005840">
    <property type="term" value="C:ribosome"/>
    <property type="evidence" value="ECO:0007669"/>
    <property type="project" value="UniProtKB-KW"/>
</dbReference>
<dbReference type="GO" id="GO:0006412">
    <property type="term" value="P:translation"/>
    <property type="evidence" value="ECO:0007669"/>
    <property type="project" value="InterPro"/>
</dbReference>
<evidence type="ECO:0008006" key="6">
    <source>
        <dbReference type="Google" id="ProtNLM"/>
    </source>
</evidence>
<comment type="similarity">
    <text evidence="1">Belongs to the universal ribosomal protein uL18 family.</text>
</comment>
<dbReference type="InterPro" id="IPR057268">
    <property type="entry name" value="Ribosomal_L18"/>
</dbReference>
<sequence>MDVVKFRPHQVKLFFSNKFVYGQIIRLVNGEHAVVAAASTIEKGLQEGLESKSDKAACVRVGQVLAERAQEKGITSASWPRKKGQRYHGKVAALLDSFQQSGVKLA</sequence>
<dbReference type="GO" id="GO:0008097">
    <property type="term" value="F:5S rRNA binding"/>
    <property type="evidence" value="ECO:0007669"/>
    <property type="project" value="TreeGrafter"/>
</dbReference>
<dbReference type="CDD" id="cd00432">
    <property type="entry name" value="Ribosomal_L18_L5e"/>
    <property type="match status" value="1"/>
</dbReference>
<dbReference type="AlphaFoldDB" id="A0AAD9IP15"/>
<dbReference type="EMBL" id="JASFZW010000002">
    <property type="protein sequence ID" value="KAK2079692.1"/>
    <property type="molecule type" value="Genomic_DNA"/>
</dbReference>
<dbReference type="PANTHER" id="PTHR12899">
    <property type="entry name" value="39S RIBOSOMAL PROTEIN L18, MITOCHONDRIAL"/>
    <property type="match status" value="1"/>
</dbReference>
<dbReference type="GO" id="GO:0003735">
    <property type="term" value="F:structural constituent of ribosome"/>
    <property type="evidence" value="ECO:0007669"/>
    <property type="project" value="InterPro"/>
</dbReference>
<evidence type="ECO:0000256" key="1">
    <source>
        <dbReference type="ARBA" id="ARBA00007116"/>
    </source>
</evidence>
<protein>
    <recommendedName>
        <fullName evidence="6">50S ribosomal protein L18</fullName>
    </recommendedName>
</protein>
<evidence type="ECO:0000256" key="2">
    <source>
        <dbReference type="ARBA" id="ARBA00022980"/>
    </source>
</evidence>
<keyword evidence="5" id="KW-1185">Reference proteome</keyword>
<organism evidence="4 5">
    <name type="scientific">Prototheca wickerhamii</name>
    <dbReference type="NCBI Taxonomy" id="3111"/>
    <lineage>
        <taxon>Eukaryota</taxon>
        <taxon>Viridiplantae</taxon>
        <taxon>Chlorophyta</taxon>
        <taxon>core chlorophytes</taxon>
        <taxon>Trebouxiophyceae</taxon>
        <taxon>Chlorellales</taxon>
        <taxon>Chlorellaceae</taxon>
        <taxon>Prototheca</taxon>
    </lineage>
</organism>
<accession>A0AAD9IP15</accession>
<dbReference type="Pfam" id="PF00861">
    <property type="entry name" value="Ribosomal_L18p"/>
    <property type="match status" value="1"/>
</dbReference>
<gene>
    <name evidence="4" type="ORF">QBZ16_002087</name>
</gene>
<keyword evidence="3" id="KW-0687">Ribonucleoprotein</keyword>
<dbReference type="GO" id="GO:1990904">
    <property type="term" value="C:ribonucleoprotein complex"/>
    <property type="evidence" value="ECO:0007669"/>
    <property type="project" value="UniProtKB-KW"/>
</dbReference>
<evidence type="ECO:0000313" key="5">
    <source>
        <dbReference type="Proteomes" id="UP001255856"/>
    </source>
</evidence>
<comment type="caution">
    <text evidence="4">The sequence shown here is derived from an EMBL/GenBank/DDBJ whole genome shotgun (WGS) entry which is preliminary data.</text>
</comment>
<name>A0AAD9IP15_PROWI</name>
<reference evidence="4" key="1">
    <citation type="submission" date="2021-01" db="EMBL/GenBank/DDBJ databases">
        <authorList>
            <person name="Eckstrom K.M.E."/>
        </authorList>
    </citation>
    <scope>NUCLEOTIDE SEQUENCE</scope>
    <source>
        <strain evidence="4">UVCC 0001</strain>
    </source>
</reference>
<evidence type="ECO:0000256" key="3">
    <source>
        <dbReference type="ARBA" id="ARBA00023274"/>
    </source>
</evidence>
<dbReference type="SUPFAM" id="SSF53137">
    <property type="entry name" value="Translational machinery components"/>
    <property type="match status" value="1"/>
</dbReference>
<dbReference type="Proteomes" id="UP001255856">
    <property type="component" value="Unassembled WGS sequence"/>
</dbReference>